<evidence type="ECO:0000313" key="1">
    <source>
        <dbReference type="EMBL" id="STO09346.1"/>
    </source>
</evidence>
<dbReference type="EMBL" id="UGGP01000001">
    <property type="protein sequence ID" value="STO09346.1"/>
    <property type="molecule type" value="Genomic_DNA"/>
</dbReference>
<proteinExistence type="predicted"/>
<evidence type="ECO:0000313" key="2">
    <source>
        <dbReference type="Proteomes" id="UP000254060"/>
    </source>
</evidence>
<reference evidence="1 2" key="1">
    <citation type="submission" date="2018-06" db="EMBL/GenBank/DDBJ databases">
        <authorList>
            <consortium name="Pathogen Informatics"/>
            <person name="Doyle S."/>
        </authorList>
    </citation>
    <scope>NUCLEOTIDE SEQUENCE [LARGE SCALE GENOMIC DNA]</scope>
    <source>
        <strain evidence="1 2">NCTC13163</strain>
    </source>
</reference>
<dbReference type="RefSeq" id="WP_029333781.1">
    <property type="nucleotide sequence ID" value="NZ_UGGP01000001.1"/>
</dbReference>
<organism evidence="1 2">
    <name type="scientific">Exiguobacterium aurantiacum</name>
    <dbReference type="NCBI Taxonomy" id="33987"/>
    <lineage>
        <taxon>Bacteria</taxon>
        <taxon>Bacillati</taxon>
        <taxon>Bacillota</taxon>
        <taxon>Bacilli</taxon>
        <taxon>Bacillales</taxon>
        <taxon>Bacillales Family XII. Incertae Sedis</taxon>
        <taxon>Exiguobacterium</taxon>
    </lineage>
</organism>
<sequence>MYKQVADYQFHQTVEWLERVGGGWMLYLAQTGFLFFDETFHIQWELEWEWTPCALFIEPHRKIAVALFRDRQTYGIIDLARGTMESHPLPRAFHDDWFSNLYHWQGDDLFLYSAESDIVALNVSDKTFRYSRYEEVPTFGAIIELAYQPDYDFERFTAPGLVTLYDERNRRFLVEDVGAKERWIIPYGGERDTVIVDQIGETTAITSSTAFQLFGRERELFSSEVCAENELLKVVLLDEAGDRLVVLSTPRRFCHSWLQVFER</sequence>
<protein>
    <submittedName>
        <fullName evidence="1">Uncharacterized protein</fullName>
    </submittedName>
</protein>
<dbReference type="OrthoDB" id="2356191at2"/>
<dbReference type="Proteomes" id="UP000254060">
    <property type="component" value="Unassembled WGS sequence"/>
</dbReference>
<gene>
    <name evidence="1" type="ORF">NCTC13163_02779</name>
</gene>
<dbReference type="AlphaFoldDB" id="A0A377FXW3"/>
<dbReference type="STRING" id="1397694.GCA_000702585_00204"/>
<accession>A0A377FXW3</accession>
<name>A0A377FXW3_9BACL</name>